<keyword evidence="3 6" id="KW-0540">Nuclease</keyword>
<sequence>MAKKKKEEIESKSIEERFSEIEELLSKMDSDDISLEESFEYYKKGLDEIKESYKMLQSMEGEMLKLTEDGELEEL</sequence>
<evidence type="ECO:0000256" key="5">
    <source>
        <dbReference type="ARBA" id="ARBA00022839"/>
    </source>
</evidence>
<dbReference type="Pfam" id="PF02609">
    <property type="entry name" value="Exonuc_VII_S"/>
    <property type="match status" value="1"/>
</dbReference>
<dbReference type="Gene3D" id="1.10.287.1040">
    <property type="entry name" value="Exonuclease VII, small subunit"/>
    <property type="match status" value="1"/>
</dbReference>
<dbReference type="HAMAP" id="MF_00337">
    <property type="entry name" value="Exonuc_7_S"/>
    <property type="match status" value="1"/>
</dbReference>
<dbReference type="NCBIfam" id="TIGR01280">
    <property type="entry name" value="xseB"/>
    <property type="match status" value="1"/>
</dbReference>
<dbReference type="GO" id="GO:0009318">
    <property type="term" value="C:exodeoxyribonuclease VII complex"/>
    <property type="evidence" value="ECO:0007669"/>
    <property type="project" value="UniProtKB-UniRule"/>
</dbReference>
<evidence type="ECO:0000256" key="6">
    <source>
        <dbReference type="HAMAP-Rule" id="MF_00337"/>
    </source>
</evidence>
<proteinExistence type="inferred from homology"/>
<dbReference type="STRING" id="1122142.SAMN02910414_00088"/>
<dbReference type="GO" id="GO:0005737">
    <property type="term" value="C:cytoplasm"/>
    <property type="evidence" value="ECO:0007669"/>
    <property type="project" value="UniProtKB-SubCell"/>
</dbReference>
<keyword evidence="2 6" id="KW-0963">Cytoplasm</keyword>
<keyword evidence="5 6" id="KW-0269">Exonuclease</keyword>
<comment type="subcellular location">
    <subcellularLocation>
        <location evidence="6">Cytoplasm</location>
    </subcellularLocation>
</comment>
<evidence type="ECO:0000313" key="8">
    <source>
        <dbReference type="Proteomes" id="UP000183918"/>
    </source>
</evidence>
<reference evidence="7 8" key="1">
    <citation type="submission" date="2016-10" db="EMBL/GenBank/DDBJ databases">
        <authorList>
            <person name="de Groot N.N."/>
        </authorList>
    </citation>
    <scope>NUCLEOTIDE SEQUENCE [LARGE SCALE GENOMIC DNA]</scope>
    <source>
        <strain evidence="7 8">DSM 14045</strain>
    </source>
</reference>
<dbReference type="InterPro" id="IPR003761">
    <property type="entry name" value="Exonuc_VII_S"/>
</dbReference>
<evidence type="ECO:0000313" key="7">
    <source>
        <dbReference type="EMBL" id="SDX84603.1"/>
    </source>
</evidence>
<organism evidence="7 8">
    <name type="scientific">Lachnobacterium bovis DSM 14045</name>
    <dbReference type="NCBI Taxonomy" id="1122142"/>
    <lineage>
        <taxon>Bacteria</taxon>
        <taxon>Bacillati</taxon>
        <taxon>Bacillota</taxon>
        <taxon>Clostridia</taxon>
        <taxon>Lachnospirales</taxon>
        <taxon>Lachnospiraceae</taxon>
        <taxon>Lachnobacterium</taxon>
    </lineage>
</organism>
<dbReference type="EC" id="3.1.11.6" evidence="6"/>
<dbReference type="RefSeq" id="WP_074714928.1">
    <property type="nucleotide sequence ID" value="NZ_FNPG01000004.1"/>
</dbReference>
<name>A0A1H3F0R1_9FIRM</name>
<dbReference type="GO" id="GO:0006308">
    <property type="term" value="P:DNA catabolic process"/>
    <property type="evidence" value="ECO:0007669"/>
    <property type="project" value="UniProtKB-UniRule"/>
</dbReference>
<evidence type="ECO:0000256" key="4">
    <source>
        <dbReference type="ARBA" id="ARBA00022801"/>
    </source>
</evidence>
<accession>A0A1H3F0R1</accession>
<evidence type="ECO:0000256" key="3">
    <source>
        <dbReference type="ARBA" id="ARBA00022722"/>
    </source>
</evidence>
<evidence type="ECO:0000256" key="1">
    <source>
        <dbReference type="ARBA" id="ARBA00009998"/>
    </source>
</evidence>
<comment type="catalytic activity">
    <reaction evidence="6">
        <text>Exonucleolytic cleavage in either 5'- to 3'- or 3'- to 5'-direction to yield nucleoside 5'-phosphates.</text>
        <dbReference type="EC" id="3.1.11.6"/>
    </reaction>
</comment>
<gene>
    <name evidence="6" type="primary">xseB</name>
    <name evidence="7" type="ORF">SAMN02910414_00088</name>
</gene>
<dbReference type="AlphaFoldDB" id="A0A1H3F0R1"/>
<evidence type="ECO:0000256" key="2">
    <source>
        <dbReference type="ARBA" id="ARBA00022490"/>
    </source>
</evidence>
<comment type="function">
    <text evidence="6">Bidirectionally degrades single-stranded DNA into large acid-insoluble oligonucleotides, which are then degraded further into small acid-soluble oligonucleotides.</text>
</comment>
<protein>
    <recommendedName>
        <fullName evidence="6">Exodeoxyribonuclease 7 small subunit</fullName>
        <ecNumber evidence="6">3.1.11.6</ecNumber>
    </recommendedName>
    <alternativeName>
        <fullName evidence="6">Exodeoxyribonuclease VII small subunit</fullName>
        <shortName evidence="6">Exonuclease VII small subunit</shortName>
    </alternativeName>
</protein>
<dbReference type="SUPFAM" id="SSF116842">
    <property type="entry name" value="XseB-like"/>
    <property type="match status" value="1"/>
</dbReference>
<keyword evidence="8" id="KW-1185">Reference proteome</keyword>
<keyword evidence="4 6" id="KW-0378">Hydrolase</keyword>
<dbReference type="EMBL" id="FNPG01000004">
    <property type="protein sequence ID" value="SDX84603.1"/>
    <property type="molecule type" value="Genomic_DNA"/>
</dbReference>
<comment type="subunit">
    <text evidence="6">Heterooligomer composed of large and small subunits.</text>
</comment>
<dbReference type="GO" id="GO:0008855">
    <property type="term" value="F:exodeoxyribonuclease VII activity"/>
    <property type="evidence" value="ECO:0007669"/>
    <property type="project" value="UniProtKB-UniRule"/>
</dbReference>
<dbReference type="Proteomes" id="UP000183918">
    <property type="component" value="Unassembled WGS sequence"/>
</dbReference>
<comment type="similarity">
    <text evidence="1 6">Belongs to the XseB family.</text>
</comment>
<dbReference type="InterPro" id="IPR037004">
    <property type="entry name" value="Exonuc_VII_ssu_sf"/>
</dbReference>
<dbReference type="OrthoDB" id="1771251at2"/>